<reference evidence="7 8" key="1">
    <citation type="submission" date="2016-10" db="EMBL/GenBank/DDBJ databases">
        <authorList>
            <person name="de Groot N.N."/>
        </authorList>
    </citation>
    <scope>NUCLEOTIDE SEQUENCE [LARGE SCALE GENOMIC DNA]</scope>
    <source>
        <strain evidence="7 8">CGMCC 1.7727</strain>
    </source>
</reference>
<dbReference type="Proteomes" id="UP000199687">
    <property type="component" value="Unassembled WGS sequence"/>
</dbReference>
<dbReference type="PRINTS" id="PR00032">
    <property type="entry name" value="HTHARAC"/>
</dbReference>
<dbReference type="GO" id="GO:0000160">
    <property type="term" value="P:phosphorelay signal transduction system"/>
    <property type="evidence" value="ECO:0007669"/>
    <property type="project" value="InterPro"/>
</dbReference>
<dbReference type="SMART" id="SM00342">
    <property type="entry name" value="HTH_ARAC"/>
    <property type="match status" value="1"/>
</dbReference>
<dbReference type="STRING" id="531814.SAMN04487944_10383"/>
<dbReference type="CDD" id="cd17536">
    <property type="entry name" value="REC_YesN-like"/>
    <property type="match status" value="1"/>
</dbReference>
<gene>
    <name evidence="7" type="ORF">SAMN04487944_10383</name>
</gene>
<dbReference type="InterPro" id="IPR011006">
    <property type="entry name" value="CheY-like_superfamily"/>
</dbReference>
<accession>A0A1H9NDT4</accession>
<keyword evidence="3" id="KW-0804">Transcription</keyword>
<dbReference type="Pfam" id="PF00072">
    <property type="entry name" value="Response_reg"/>
    <property type="match status" value="1"/>
</dbReference>
<dbReference type="InterPro" id="IPR041522">
    <property type="entry name" value="CdaR_GGDEF"/>
</dbReference>
<dbReference type="SUPFAM" id="SSF52172">
    <property type="entry name" value="CheY-like"/>
    <property type="match status" value="1"/>
</dbReference>
<dbReference type="Gene3D" id="1.10.10.60">
    <property type="entry name" value="Homeodomain-like"/>
    <property type="match status" value="2"/>
</dbReference>
<dbReference type="InterPro" id="IPR018060">
    <property type="entry name" value="HTH_AraC"/>
</dbReference>
<protein>
    <submittedName>
        <fullName evidence="7">Two component transcriptional regulator, AraC family</fullName>
    </submittedName>
</protein>
<organism evidence="7 8">
    <name type="scientific">Gracilibacillus ureilyticus</name>
    <dbReference type="NCBI Taxonomy" id="531814"/>
    <lineage>
        <taxon>Bacteria</taxon>
        <taxon>Bacillati</taxon>
        <taxon>Bacillota</taxon>
        <taxon>Bacilli</taxon>
        <taxon>Bacillales</taxon>
        <taxon>Bacillaceae</taxon>
        <taxon>Gracilibacillus</taxon>
    </lineage>
</organism>
<evidence type="ECO:0000313" key="8">
    <source>
        <dbReference type="Proteomes" id="UP000199687"/>
    </source>
</evidence>
<dbReference type="OrthoDB" id="9794370at2"/>
<feature type="domain" description="HTH araC/xylS-type" evidence="5">
    <location>
        <begin position="417"/>
        <end position="515"/>
    </location>
</feature>
<feature type="domain" description="Response regulatory" evidence="6">
    <location>
        <begin position="3"/>
        <end position="120"/>
    </location>
</feature>
<dbReference type="Pfam" id="PF17853">
    <property type="entry name" value="GGDEF_2"/>
    <property type="match status" value="1"/>
</dbReference>
<keyword evidence="1" id="KW-0805">Transcription regulation</keyword>
<dbReference type="InterPro" id="IPR018062">
    <property type="entry name" value="HTH_AraC-typ_CS"/>
</dbReference>
<dbReference type="PANTHER" id="PTHR43280">
    <property type="entry name" value="ARAC-FAMILY TRANSCRIPTIONAL REGULATOR"/>
    <property type="match status" value="1"/>
</dbReference>
<evidence type="ECO:0000259" key="5">
    <source>
        <dbReference type="PROSITE" id="PS01124"/>
    </source>
</evidence>
<feature type="modified residue" description="4-aspartylphosphate" evidence="4">
    <location>
        <position position="55"/>
    </location>
</feature>
<sequence>MIKVMLVDDEAIEREGIRLMLERNRLNLEIVAEAQNGEKAIELAEMHKPDIIFMDIKMPVIDGLQATKEILSQLPDTKCIMVSAYDTFQYAQDAMRFGVKEYLLKPGKVTEVIEAFDRMAKEVQTKKAQVKENETIRGKLEQSNALMEMELIVSLMMDHVHEFSNWDQWFDMNNMKGFVAVFSFSSEYLNPDYHTKGEWYRLLKQSLEEQPLKCFIGPLTSFQVPVFVKTDENESKELSENFAKTVIHSSISRLDGCELIAGIGTQVANIQNFRISYEEATYALALVQNHSDANFLVYSSKLEERRKEFIPYELEKNVLEAVQKGDQQDGMKAFEQYFQWIQQYANYNVSKVQKATEDFFIILTRSTQELGLDQDFSIPLLQYETNMQIKEAAKIHILTIIKQINDWRANGVKGLLVQAKEYVTHHFQKTLTLEEVATQVNLSSYYLSKLFKEYFDKTFVEYLTELRIQKAKTYLLNGATPLKEIAINIGYKDPNYFSRVFKKETGLSPSEYRHKYQ</sequence>
<dbReference type="AlphaFoldDB" id="A0A1H9NDT4"/>
<dbReference type="SUPFAM" id="SSF46689">
    <property type="entry name" value="Homeodomain-like"/>
    <property type="match status" value="2"/>
</dbReference>
<keyword evidence="2" id="KW-0238">DNA-binding</keyword>
<dbReference type="GO" id="GO:0003700">
    <property type="term" value="F:DNA-binding transcription factor activity"/>
    <property type="evidence" value="ECO:0007669"/>
    <property type="project" value="InterPro"/>
</dbReference>
<dbReference type="PANTHER" id="PTHR43280:SF2">
    <property type="entry name" value="HTH-TYPE TRANSCRIPTIONAL REGULATOR EXSA"/>
    <property type="match status" value="1"/>
</dbReference>
<dbReference type="Gene3D" id="3.40.50.2300">
    <property type="match status" value="1"/>
</dbReference>
<dbReference type="InterPro" id="IPR020449">
    <property type="entry name" value="Tscrpt_reg_AraC-type_HTH"/>
</dbReference>
<dbReference type="PROSITE" id="PS01124">
    <property type="entry name" value="HTH_ARAC_FAMILY_2"/>
    <property type="match status" value="1"/>
</dbReference>
<evidence type="ECO:0000256" key="2">
    <source>
        <dbReference type="ARBA" id="ARBA00023125"/>
    </source>
</evidence>
<keyword evidence="4" id="KW-0597">Phosphoprotein</keyword>
<evidence type="ECO:0000259" key="6">
    <source>
        <dbReference type="PROSITE" id="PS50110"/>
    </source>
</evidence>
<dbReference type="RefSeq" id="WP_089739567.1">
    <property type="nucleotide sequence ID" value="NZ_FOGL01000003.1"/>
</dbReference>
<dbReference type="InterPro" id="IPR009057">
    <property type="entry name" value="Homeodomain-like_sf"/>
</dbReference>
<evidence type="ECO:0000313" key="7">
    <source>
        <dbReference type="EMBL" id="SER33865.1"/>
    </source>
</evidence>
<evidence type="ECO:0000256" key="3">
    <source>
        <dbReference type="ARBA" id="ARBA00023163"/>
    </source>
</evidence>
<dbReference type="Pfam" id="PF12833">
    <property type="entry name" value="HTH_18"/>
    <property type="match status" value="1"/>
</dbReference>
<name>A0A1H9NDT4_9BACI</name>
<dbReference type="SMART" id="SM00448">
    <property type="entry name" value="REC"/>
    <property type="match status" value="1"/>
</dbReference>
<dbReference type="InterPro" id="IPR001789">
    <property type="entry name" value="Sig_transdc_resp-reg_receiver"/>
</dbReference>
<evidence type="ECO:0000256" key="4">
    <source>
        <dbReference type="PROSITE-ProRule" id="PRU00169"/>
    </source>
</evidence>
<keyword evidence="8" id="KW-1185">Reference proteome</keyword>
<dbReference type="GO" id="GO:0043565">
    <property type="term" value="F:sequence-specific DNA binding"/>
    <property type="evidence" value="ECO:0007669"/>
    <property type="project" value="InterPro"/>
</dbReference>
<dbReference type="PROSITE" id="PS50110">
    <property type="entry name" value="RESPONSE_REGULATORY"/>
    <property type="match status" value="1"/>
</dbReference>
<dbReference type="PROSITE" id="PS00041">
    <property type="entry name" value="HTH_ARAC_FAMILY_1"/>
    <property type="match status" value="1"/>
</dbReference>
<evidence type="ECO:0000256" key="1">
    <source>
        <dbReference type="ARBA" id="ARBA00023015"/>
    </source>
</evidence>
<dbReference type="EMBL" id="FOGL01000003">
    <property type="protein sequence ID" value="SER33865.1"/>
    <property type="molecule type" value="Genomic_DNA"/>
</dbReference>
<proteinExistence type="predicted"/>